<dbReference type="AlphaFoldDB" id="A0A0F8Z7Y5"/>
<dbReference type="EMBL" id="LAZR01049348">
    <property type="protein sequence ID" value="KKK89852.1"/>
    <property type="molecule type" value="Genomic_DNA"/>
</dbReference>
<organism evidence="1">
    <name type="scientific">marine sediment metagenome</name>
    <dbReference type="NCBI Taxonomy" id="412755"/>
    <lineage>
        <taxon>unclassified sequences</taxon>
        <taxon>metagenomes</taxon>
        <taxon>ecological metagenomes</taxon>
    </lineage>
</organism>
<name>A0A0F8Z7Y5_9ZZZZ</name>
<gene>
    <name evidence="1" type="ORF">LCGC14_2728930</name>
</gene>
<evidence type="ECO:0000313" key="1">
    <source>
        <dbReference type="EMBL" id="KKK89852.1"/>
    </source>
</evidence>
<dbReference type="InterPro" id="IPR003615">
    <property type="entry name" value="HNH_nuc"/>
</dbReference>
<accession>A0A0F8Z7Y5</accession>
<proteinExistence type="predicted"/>
<reference evidence="1" key="1">
    <citation type="journal article" date="2015" name="Nature">
        <title>Complex archaea that bridge the gap between prokaryotes and eukaryotes.</title>
        <authorList>
            <person name="Spang A."/>
            <person name="Saw J.H."/>
            <person name="Jorgensen S.L."/>
            <person name="Zaremba-Niedzwiedzka K."/>
            <person name="Martijn J."/>
            <person name="Lind A.E."/>
            <person name="van Eijk R."/>
            <person name="Schleper C."/>
            <person name="Guy L."/>
            <person name="Ettema T.J."/>
        </authorList>
    </citation>
    <scope>NUCLEOTIDE SEQUENCE</scope>
</reference>
<sequence length="48" mass="5231">MVPEGKRTVPSVVADHIIPLRDWPDGSEEAWSQENGQGLCISCHGVKT</sequence>
<comment type="caution">
    <text evidence="1">The sequence shown here is derived from an EMBL/GenBank/DDBJ whole genome shotgun (WGS) entry which is preliminary data.</text>
</comment>
<protein>
    <submittedName>
        <fullName evidence="1">Uncharacterized protein</fullName>
    </submittedName>
</protein>
<dbReference type="CDD" id="cd00085">
    <property type="entry name" value="HNHc"/>
    <property type="match status" value="1"/>
</dbReference>
<feature type="non-terminal residue" evidence="1">
    <location>
        <position position="48"/>
    </location>
</feature>